<dbReference type="EMBL" id="JAAIUW010000006">
    <property type="protein sequence ID" value="KAF7826267.1"/>
    <property type="molecule type" value="Genomic_DNA"/>
</dbReference>
<dbReference type="AlphaFoldDB" id="A0A834WKH6"/>
<evidence type="ECO:0000313" key="1">
    <source>
        <dbReference type="EMBL" id="KAF7826267.1"/>
    </source>
</evidence>
<name>A0A834WKH6_9FABA</name>
<sequence length="125" mass="14723">MEHIEGRNILQERPFQPDSRFPFYQQIEDSRLVALVQLRSKGNLAFVRDLYYQGKMYGKVDHLTFRGKLILEIDPKDIKEHYGLPNHPNCAYPAGEKDKSLVANEVFYYDYWVQNLALMGQRPET</sequence>
<organism evidence="1 2">
    <name type="scientific">Senna tora</name>
    <dbReference type="NCBI Taxonomy" id="362788"/>
    <lineage>
        <taxon>Eukaryota</taxon>
        <taxon>Viridiplantae</taxon>
        <taxon>Streptophyta</taxon>
        <taxon>Embryophyta</taxon>
        <taxon>Tracheophyta</taxon>
        <taxon>Spermatophyta</taxon>
        <taxon>Magnoliopsida</taxon>
        <taxon>eudicotyledons</taxon>
        <taxon>Gunneridae</taxon>
        <taxon>Pentapetalae</taxon>
        <taxon>rosids</taxon>
        <taxon>fabids</taxon>
        <taxon>Fabales</taxon>
        <taxon>Fabaceae</taxon>
        <taxon>Caesalpinioideae</taxon>
        <taxon>Cassia clade</taxon>
        <taxon>Senna</taxon>
    </lineage>
</organism>
<proteinExistence type="predicted"/>
<protein>
    <submittedName>
        <fullName evidence="1">Uncharacterized protein</fullName>
    </submittedName>
</protein>
<gene>
    <name evidence="1" type="ORF">G2W53_017431</name>
</gene>
<comment type="caution">
    <text evidence="1">The sequence shown here is derived from an EMBL/GenBank/DDBJ whole genome shotgun (WGS) entry which is preliminary data.</text>
</comment>
<evidence type="ECO:0000313" key="2">
    <source>
        <dbReference type="Proteomes" id="UP000634136"/>
    </source>
</evidence>
<accession>A0A834WKH6</accession>
<keyword evidence="2" id="KW-1185">Reference proteome</keyword>
<dbReference type="Proteomes" id="UP000634136">
    <property type="component" value="Unassembled WGS sequence"/>
</dbReference>
<reference evidence="1" key="1">
    <citation type="submission" date="2020-09" db="EMBL/GenBank/DDBJ databases">
        <title>Genome-Enabled Discovery of Anthraquinone Biosynthesis in Senna tora.</title>
        <authorList>
            <person name="Kang S.-H."/>
            <person name="Pandey R.P."/>
            <person name="Lee C.-M."/>
            <person name="Sim J.-S."/>
            <person name="Jeong J.-T."/>
            <person name="Choi B.-S."/>
            <person name="Jung M."/>
            <person name="Ginzburg D."/>
            <person name="Zhao K."/>
            <person name="Won S.Y."/>
            <person name="Oh T.-J."/>
            <person name="Yu Y."/>
            <person name="Kim N.-H."/>
            <person name="Lee O.R."/>
            <person name="Lee T.-H."/>
            <person name="Bashyal P."/>
            <person name="Kim T.-S."/>
            <person name="Lee W.-H."/>
            <person name="Kawkins C."/>
            <person name="Kim C.-K."/>
            <person name="Kim J.S."/>
            <person name="Ahn B.O."/>
            <person name="Rhee S.Y."/>
            <person name="Sohng J.K."/>
        </authorList>
    </citation>
    <scope>NUCLEOTIDE SEQUENCE</scope>
    <source>
        <tissue evidence="1">Leaf</tissue>
    </source>
</reference>